<dbReference type="AlphaFoldDB" id="A0A0F9NQ42"/>
<dbReference type="SUPFAM" id="SSF55770">
    <property type="entry name" value="Profilin (actin-binding protein)"/>
    <property type="match status" value="1"/>
</dbReference>
<proteinExistence type="predicted"/>
<organism evidence="1">
    <name type="scientific">marine sediment metagenome</name>
    <dbReference type="NCBI Taxonomy" id="412755"/>
    <lineage>
        <taxon>unclassified sequences</taxon>
        <taxon>metagenomes</taxon>
        <taxon>ecological metagenomes</taxon>
    </lineage>
</organism>
<protein>
    <recommendedName>
        <fullName evidence="2">Roadblock/LAMTOR2 domain-containing protein</fullName>
    </recommendedName>
</protein>
<accession>A0A0F9NQ42</accession>
<dbReference type="EMBL" id="LAZR01003277">
    <property type="protein sequence ID" value="KKN20039.1"/>
    <property type="molecule type" value="Genomic_DNA"/>
</dbReference>
<name>A0A0F9NQ42_9ZZZZ</name>
<evidence type="ECO:0000313" key="1">
    <source>
        <dbReference type="EMBL" id="KKN20039.1"/>
    </source>
</evidence>
<gene>
    <name evidence="1" type="ORF">LCGC14_0939560</name>
</gene>
<dbReference type="InterPro" id="IPR036140">
    <property type="entry name" value="PFN_sf"/>
</dbReference>
<comment type="caution">
    <text evidence="1">The sequence shown here is derived from an EMBL/GenBank/DDBJ whole genome shotgun (WGS) entry which is preliminary data.</text>
</comment>
<feature type="non-terminal residue" evidence="1">
    <location>
        <position position="117"/>
    </location>
</feature>
<sequence>MPESPENAINSLMQNDPHIIAGAVLKGSEIVYSTDNWDISADIGRISSSWMSQNAQFIMVSGVKYSVLQMESERLVAMSYKGEGSIVASKDDVHKLIIYLDPDGYALGAVMEVQRAV</sequence>
<reference evidence="1" key="1">
    <citation type="journal article" date="2015" name="Nature">
        <title>Complex archaea that bridge the gap between prokaryotes and eukaryotes.</title>
        <authorList>
            <person name="Spang A."/>
            <person name="Saw J.H."/>
            <person name="Jorgensen S.L."/>
            <person name="Zaremba-Niedzwiedzka K."/>
            <person name="Martijn J."/>
            <person name="Lind A.E."/>
            <person name="van Eijk R."/>
            <person name="Schleper C."/>
            <person name="Guy L."/>
            <person name="Ettema T.J."/>
        </authorList>
    </citation>
    <scope>NUCLEOTIDE SEQUENCE</scope>
</reference>
<evidence type="ECO:0008006" key="2">
    <source>
        <dbReference type="Google" id="ProtNLM"/>
    </source>
</evidence>